<dbReference type="Pfam" id="PF00425">
    <property type="entry name" value="Chorismate_bind"/>
    <property type="match status" value="1"/>
</dbReference>
<dbReference type="InterPro" id="IPR005801">
    <property type="entry name" value="ADC_synthase"/>
</dbReference>
<keyword evidence="4" id="KW-0057">Aromatic amino acid biosynthesis</keyword>
<feature type="domain" description="Chorismate-utilising enzyme C-terminal" evidence="6">
    <location>
        <begin position="91"/>
        <end position="340"/>
    </location>
</feature>
<dbReference type="RefSeq" id="WP_011849595.1">
    <property type="nucleotide sequence ID" value="NC_009073.1"/>
</dbReference>
<dbReference type="Gene3D" id="3.60.120.10">
    <property type="entry name" value="Anthranilate synthase"/>
    <property type="match status" value="1"/>
</dbReference>
<evidence type="ECO:0000313" key="8">
    <source>
        <dbReference type="Proteomes" id="UP000001431"/>
    </source>
</evidence>
<dbReference type="SUPFAM" id="SSF56322">
    <property type="entry name" value="ADC synthase"/>
    <property type="match status" value="1"/>
</dbReference>
<proteinExistence type="inferred from homology"/>
<dbReference type="GO" id="GO:0004049">
    <property type="term" value="F:anthranilate synthase activity"/>
    <property type="evidence" value="ECO:0007669"/>
    <property type="project" value="UniProtKB-EC"/>
</dbReference>
<keyword evidence="4" id="KW-0028">Amino-acid biosynthesis</keyword>
<evidence type="ECO:0000256" key="2">
    <source>
        <dbReference type="ARBA" id="ARBA00009562"/>
    </source>
</evidence>
<evidence type="ECO:0000256" key="1">
    <source>
        <dbReference type="ARBA" id="ARBA00004873"/>
    </source>
</evidence>
<organism evidence="7 8">
    <name type="scientific">Pyrobaculum calidifontis (strain DSM 21063 / JCM 11548 / VA1)</name>
    <dbReference type="NCBI Taxonomy" id="410359"/>
    <lineage>
        <taxon>Archaea</taxon>
        <taxon>Thermoproteota</taxon>
        <taxon>Thermoprotei</taxon>
        <taxon>Thermoproteales</taxon>
        <taxon>Thermoproteaceae</taxon>
        <taxon>Pyrobaculum</taxon>
    </lineage>
</organism>
<dbReference type="InterPro" id="IPR019999">
    <property type="entry name" value="Anth_synth_I-like"/>
</dbReference>
<keyword evidence="7" id="KW-0456">Lyase</keyword>
<evidence type="ECO:0000256" key="4">
    <source>
        <dbReference type="ARBA" id="ARBA00022822"/>
    </source>
</evidence>
<dbReference type="STRING" id="410359.Pcal_0912"/>
<dbReference type="EC" id="4.1.3.27" evidence="3"/>
<dbReference type="AlphaFoldDB" id="A3MUM0"/>
<evidence type="ECO:0000259" key="6">
    <source>
        <dbReference type="Pfam" id="PF00425"/>
    </source>
</evidence>
<gene>
    <name evidence="7" type="ordered locus">Pcal_0912</name>
</gene>
<dbReference type="KEGG" id="pcl:Pcal_0912"/>
<dbReference type="eggNOG" id="arCOG02014">
    <property type="taxonomic scope" value="Archaea"/>
</dbReference>
<reference evidence="7" key="1">
    <citation type="submission" date="2007-02" db="EMBL/GenBank/DDBJ databases">
        <title>Complete sequence of Pyrobaculum calidifontis JCM 11548.</title>
        <authorList>
            <consortium name="US DOE Joint Genome Institute"/>
            <person name="Copeland A."/>
            <person name="Lucas S."/>
            <person name="Lapidus A."/>
            <person name="Barry K."/>
            <person name="Glavina del Rio T."/>
            <person name="Dalin E."/>
            <person name="Tice H."/>
            <person name="Pitluck S."/>
            <person name="Chain P."/>
            <person name="Malfatti S."/>
            <person name="Shin M."/>
            <person name="Vergez L."/>
            <person name="Schmutz J."/>
            <person name="Larimer F."/>
            <person name="Land M."/>
            <person name="Hauser L."/>
            <person name="Kyrpides N."/>
            <person name="Mikhailova N."/>
            <person name="Cozen A.E."/>
            <person name="Fitz-Gibbon S.T."/>
            <person name="House C.H."/>
            <person name="Saltikov C."/>
            <person name="Lowe T.M."/>
            <person name="Richardson P."/>
        </authorList>
    </citation>
    <scope>NUCLEOTIDE SEQUENCE [LARGE SCALE GENOMIC DNA]</scope>
    <source>
        <strain evidence="7">JCM 11548</strain>
    </source>
</reference>
<dbReference type="GO" id="GO:0000162">
    <property type="term" value="P:L-tryptophan biosynthetic process"/>
    <property type="evidence" value="ECO:0007669"/>
    <property type="project" value="UniProtKB-UniPathway"/>
</dbReference>
<dbReference type="EMBL" id="CP000561">
    <property type="protein sequence ID" value="ABO08337.1"/>
    <property type="molecule type" value="Genomic_DNA"/>
</dbReference>
<protein>
    <recommendedName>
        <fullName evidence="3">anthranilate synthase</fullName>
        <ecNumber evidence="3">4.1.3.27</ecNumber>
    </recommendedName>
</protein>
<accession>A3MUM0</accession>
<dbReference type="InterPro" id="IPR015890">
    <property type="entry name" value="Chorismate_C"/>
</dbReference>
<evidence type="ECO:0000313" key="7">
    <source>
        <dbReference type="EMBL" id="ABO08337.1"/>
    </source>
</evidence>
<dbReference type="PANTHER" id="PTHR11236:SF9">
    <property type="entry name" value="ANTHRANILATE SYNTHASE COMPONENT 1"/>
    <property type="match status" value="1"/>
</dbReference>
<name>A3MUM0_PYRCJ</name>
<dbReference type="HOGENOM" id="CLU_006493_7_1_2"/>
<dbReference type="OrthoDB" id="25514at2157"/>
<comment type="pathway">
    <text evidence="1">Amino-acid biosynthesis; L-tryptophan biosynthesis; L-tryptophan from chorismate: step 1/5.</text>
</comment>
<dbReference type="PANTHER" id="PTHR11236">
    <property type="entry name" value="AMINOBENZOATE/ANTHRANILATE SYNTHASE"/>
    <property type="match status" value="1"/>
</dbReference>
<dbReference type="Proteomes" id="UP000001431">
    <property type="component" value="Chromosome"/>
</dbReference>
<keyword evidence="4" id="KW-0822">Tryptophan biosynthesis</keyword>
<comment type="catalytic activity">
    <reaction evidence="5">
        <text>chorismate + L-glutamine = anthranilate + pyruvate + L-glutamate + H(+)</text>
        <dbReference type="Rhea" id="RHEA:21732"/>
        <dbReference type="ChEBI" id="CHEBI:15361"/>
        <dbReference type="ChEBI" id="CHEBI:15378"/>
        <dbReference type="ChEBI" id="CHEBI:16567"/>
        <dbReference type="ChEBI" id="CHEBI:29748"/>
        <dbReference type="ChEBI" id="CHEBI:29985"/>
        <dbReference type="ChEBI" id="CHEBI:58359"/>
        <dbReference type="EC" id="4.1.3.27"/>
    </reaction>
</comment>
<evidence type="ECO:0000256" key="3">
    <source>
        <dbReference type="ARBA" id="ARBA00012266"/>
    </source>
</evidence>
<dbReference type="PRINTS" id="PR00095">
    <property type="entry name" value="ANTSNTHASEI"/>
</dbReference>
<keyword evidence="8" id="KW-1185">Reference proteome</keyword>
<dbReference type="UniPathway" id="UPA00035">
    <property type="reaction ID" value="UER00040"/>
</dbReference>
<evidence type="ECO:0000256" key="5">
    <source>
        <dbReference type="ARBA" id="ARBA00047683"/>
    </source>
</evidence>
<dbReference type="GeneID" id="4909857"/>
<comment type="similarity">
    <text evidence="2">Belongs to the anthranilate synthase component I family.</text>
</comment>
<sequence length="357" mass="39180">MEGRAYFRSDVVEVYVEGQVTWDVEEVARAVGRGEVAVGVFTFDFSPWEGVAVRRRERWPGALFVVGRPTSPIFSRPARCRVEHLGGSGGFLGAVAAAKEALARGEVFQLVLARFEKYLVECPIDTVYRALAEASEGRYHFFFEAGEVALAGVSPEILARVEGRRVLSGPIGGTRPRGRTADEDRALEEELVSSVKERAEHIMLVDSVRNDLGRVCAWGSVRPVEVLKVEKYSYVQHLVSYVEGVLDRFYRPIDAVLALNPTTTVVGVPKPRAMSLIDMLEEEPRGPFAGSFGVLAKDFADFAVVIRSVYGEGDTFYVWAGAGIVADSNPAWELRETEVKMAPAKAALRRLGSSPPP</sequence>